<dbReference type="InterPro" id="IPR050742">
    <property type="entry name" value="Helicase_Restrict-Modif_Enz"/>
</dbReference>
<dbReference type="GO" id="GO:0003677">
    <property type="term" value="F:DNA binding"/>
    <property type="evidence" value="ECO:0007669"/>
    <property type="project" value="InterPro"/>
</dbReference>
<evidence type="ECO:0000313" key="2">
    <source>
        <dbReference type="EMBL" id="PGH58025.1"/>
    </source>
</evidence>
<dbReference type="Pfam" id="PF04851">
    <property type="entry name" value="ResIII"/>
    <property type="match status" value="1"/>
</dbReference>
<evidence type="ECO:0000313" key="3">
    <source>
        <dbReference type="Proteomes" id="UP000225379"/>
    </source>
</evidence>
<dbReference type="InterPro" id="IPR014001">
    <property type="entry name" value="Helicase_ATP-bd"/>
</dbReference>
<name>A0A2B8BJI4_9PROT</name>
<dbReference type="SMART" id="SM00487">
    <property type="entry name" value="DEXDc"/>
    <property type="match status" value="1"/>
</dbReference>
<dbReference type="PANTHER" id="PTHR47396:SF1">
    <property type="entry name" value="ATP-DEPENDENT HELICASE IRC3-RELATED"/>
    <property type="match status" value="1"/>
</dbReference>
<reference evidence="3" key="1">
    <citation type="submission" date="2017-10" db="EMBL/GenBank/DDBJ databases">
        <authorList>
            <person name="Kravchenko I.K."/>
            <person name="Grouzdev D.S."/>
        </authorList>
    </citation>
    <scope>NUCLEOTIDE SEQUENCE [LARGE SCALE GENOMIC DNA]</scope>
    <source>
        <strain evidence="3">B2</strain>
    </source>
</reference>
<dbReference type="PROSITE" id="PS51192">
    <property type="entry name" value="HELICASE_ATP_BIND_1"/>
    <property type="match status" value="1"/>
</dbReference>
<organism evidence="2 3">
    <name type="scientific">Azospirillum palustre</name>
    <dbReference type="NCBI Taxonomy" id="2044885"/>
    <lineage>
        <taxon>Bacteria</taxon>
        <taxon>Pseudomonadati</taxon>
        <taxon>Pseudomonadota</taxon>
        <taxon>Alphaproteobacteria</taxon>
        <taxon>Rhodospirillales</taxon>
        <taxon>Azospirillaceae</taxon>
        <taxon>Azospirillum</taxon>
    </lineage>
</organism>
<dbReference type="AlphaFoldDB" id="A0A2B8BJI4"/>
<feature type="domain" description="Helicase ATP-binding" evidence="1">
    <location>
        <begin position="17"/>
        <end position="148"/>
    </location>
</feature>
<dbReference type="RefSeq" id="WP_098736010.1">
    <property type="nucleotide sequence ID" value="NZ_PDKW01000039.1"/>
</dbReference>
<keyword evidence="3" id="KW-1185">Reference proteome</keyword>
<dbReference type="InterPro" id="IPR006935">
    <property type="entry name" value="Helicase/UvrB_N"/>
</dbReference>
<dbReference type="InterPro" id="IPR001650">
    <property type="entry name" value="Helicase_C-like"/>
</dbReference>
<evidence type="ECO:0000259" key="1">
    <source>
        <dbReference type="PROSITE" id="PS51192"/>
    </source>
</evidence>
<dbReference type="Proteomes" id="UP000225379">
    <property type="component" value="Unassembled WGS sequence"/>
</dbReference>
<dbReference type="InterPro" id="IPR027417">
    <property type="entry name" value="P-loop_NTPase"/>
</dbReference>
<dbReference type="SMART" id="SM00490">
    <property type="entry name" value="HELICc"/>
    <property type="match status" value="1"/>
</dbReference>
<accession>A0A2B8BJI4</accession>
<comment type="caution">
    <text evidence="2">The sequence shown here is derived from an EMBL/GenBank/DDBJ whole genome shotgun (WGS) entry which is preliminary data.</text>
</comment>
<dbReference type="OrthoDB" id="9803459at2"/>
<dbReference type="Gene3D" id="3.40.50.300">
    <property type="entry name" value="P-loop containing nucleotide triphosphate hydrolases"/>
    <property type="match status" value="2"/>
</dbReference>
<dbReference type="GO" id="GO:0005829">
    <property type="term" value="C:cytosol"/>
    <property type="evidence" value="ECO:0007669"/>
    <property type="project" value="TreeGrafter"/>
</dbReference>
<dbReference type="PANTHER" id="PTHR47396">
    <property type="entry name" value="TYPE I RESTRICTION ENZYME ECOKI R PROTEIN"/>
    <property type="match status" value="1"/>
</dbReference>
<protein>
    <recommendedName>
        <fullName evidence="1">Helicase ATP-binding domain-containing protein</fullName>
    </recommendedName>
</protein>
<dbReference type="EMBL" id="PDKW01000039">
    <property type="protein sequence ID" value="PGH58025.1"/>
    <property type="molecule type" value="Genomic_DNA"/>
</dbReference>
<dbReference type="SUPFAM" id="SSF52540">
    <property type="entry name" value="P-loop containing nucleoside triphosphate hydrolases"/>
    <property type="match status" value="1"/>
</dbReference>
<gene>
    <name evidence="2" type="ORF">CRT60_08690</name>
</gene>
<dbReference type="GO" id="GO:0005524">
    <property type="term" value="F:ATP binding"/>
    <property type="evidence" value="ECO:0007669"/>
    <property type="project" value="InterPro"/>
</dbReference>
<proteinExistence type="predicted"/>
<dbReference type="GO" id="GO:0016787">
    <property type="term" value="F:hydrolase activity"/>
    <property type="evidence" value="ECO:0007669"/>
    <property type="project" value="InterPro"/>
</dbReference>
<dbReference type="Pfam" id="PF00271">
    <property type="entry name" value="Helicase_C"/>
    <property type="match status" value="1"/>
</dbReference>
<sequence>MRHLFPHQEKALRLLLERARRGSRRPVVQLPTGAGKTRLAAEIIQRARAKGKRVMFVVPRLSLIDQTVESFATDGINDVGVIQADHPLTNPDMPVQVASVKTLDRRKDWPPVDLIIVDECHEMFRAFLKRIAGDELKGVMVIGLSASPWARGMARHYDDLIICATTAEMIEAGRLSKFRVFAPDHPDLSGVGTDQKGDYNEKQLAKAMDKPKLVADIVTTWLRMGEGRPTLAFCVDRAHAKHVQAQFEAAQIPCGYVDAYTSADERKIVRDKVHSGEYKVVANVSCLTTGVDWDIRCIIDARPTRSEMLLVQMYGRGFRTAEGKEDCLILDHADNYKRHGFVTDIHHDRLDDGVRKAAPKRTKPLPKECPKCSHIRPAKLKECPACGYVPEGIHSGVESEDGSLFEVTRGNSKKKEGPAHHTRIGSSWIHNSEFYAMLKTWASRRKYKPKWADNCYYSVHKKWPNQYVNVPPKELTREMHNWCLADQIRRAKSFAKSRHQHGDGARNARR</sequence>